<dbReference type="PANTHER" id="PTHR12526">
    <property type="entry name" value="GLYCOSYLTRANSFERASE"/>
    <property type="match status" value="1"/>
</dbReference>
<comment type="caution">
    <text evidence="2">The sequence shown here is derived from an EMBL/GenBank/DDBJ whole genome shotgun (WGS) entry which is preliminary data.</text>
</comment>
<dbReference type="GO" id="GO:0016757">
    <property type="term" value="F:glycosyltransferase activity"/>
    <property type="evidence" value="ECO:0007669"/>
    <property type="project" value="UniProtKB-ARBA"/>
</dbReference>
<dbReference type="EMBL" id="QGNA01000002">
    <property type="protein sequence ID" value="PWS37015.1"/>
    <property type="molecule type" value="Genomic_DNA"/>
</dbReference>
<dbReference type="Pfam" id="PF13439">
    <property type="entry name" value="Glyco_transf_4"/>
    <property type="match status" value="1"/>
</dbReference>
<dbReference type="OrthoDB" id="9801573at2"/>
<name>A0A317FDQ3_9PROT</name>
<dbReference type="SUPFAM" id="SSF53756">
    <property type="entry name" value="UDP-Glycosyltransferase/glycogen phosphorylase"/>
    <property type="match status" value="1"/>
</dbReference>
<accession>A0A317FDQ3</accession>
<gene>
    <name evidence="2" type="ORF">DFH01_09040</name>
</gene>
<dbReference type="AlphaFoldDB" id="A0A317FDQ3"/>
<evidence type="ECO:0000313" key="3">
    <source>
        <dbReference type="Proteomes" id="UP000245765"/>
    </source>
</evidence>
<dbReference type="Proteomes" id="UP000245765">
    <property type="component" value="Unassembled WGS sequence"/>
</dbReference>
<keyword evidence="3" id="KW-1185">Reference proteome</keyword>
<evidence type="ECO:0000313" key="2">
    <source>
        <dbReference type="EMBL" id="PWS37015.1"/>
    </source>
</evidence>
<evidence type="ECO:0000259" key="1">
    <source>
        <dbReference type="Pfam" id="PF13439"/>
    </source>
</evidence>
<dbReference type="InterPro" id="IPR028098">
    <property type="entry name" value="Glyco_trans_4-like_N"/>
</dbReference>
<reference evidence="3" key="1">
    <citation type="submission" date="2018-05" db="EMBL/GenBank/DDBJ databases">
        <authorList>
            <person name="Du Z."/>
            <person name="Wang X."/>
        </authorList>
    </citation>
    <scope>NUCLEOTIDE SEQUENCE [LARGE SCALE GENOMIC DNA]</scope>
    <source>
        <strain evidence="3">CQN31</strain>
    </source>
</reference>
<protein>
    <submittedName>
        <fullName evidence="2">Glycosyltransferase family 4 protein</fullName>
    </submittedName>
</protein>
<organism evidence="2 3">
    <name type="scientific">Falsiroseomonas bella</name>
    <dbReference type="NCBI Taxonomy" id="2184016"/>
    <lineage>
        <taxon>Bacteria</taxon>
        <taxon>Pseudomonadati</taxon>
        <taxon>Pseudomonadota</taxon>
        <taxon>Alphaproteobacteria</taxon>
        <taxon>Acetobacterales</taxon>
        <taxon>Roseomonadaceae</taxon>
        <taxon>Falsiroseomonas</taxon>
    </lineage>
</organism>
<sequence length="356" mass="37250">MRGGRLRVLQVAYPFAPVGPDAVGGAEQVLSALDRGLVAAGHRSIVLAAEGSEIAGEHVAIPRVPGQIGPADIAATHAALRNALAKAVAHHAPHLLHFHGVDVLDYLPPSGIPALITLHLPPAWYPPDLWRLARPDTWLHAVSASQHATCPPSPNLLPPLPNGIDVEALTLRIGKRDFALCLGRICPEKNQHQALDAGSCAGIAVLLGGQVFGHAAHEAYWHGQVVPRLMAGPHRFLGAVGLARKRRLLSAARCLVSASLAPETSSLVAMEALACGTPVVAFPSGALADIVEHGVTGFLVRDVAEMAQAMRAAARLDPEACRLAARTRFSGAAMVARYRAAYAALARRTVTHGAAS</sequence>
<dbReference type="Pfam" id="PF13692">
    <property type="entry name" value="Glyco_trans_1_4"/>
    <property type="match status" value="1"/>
</dbReference>
<keyword evidence="2" id="KW-0808">Transferase</keyword>
<dbReference type="Gene3D" id="3.40.50.2000">
    <property type="entry name" value="Glycogen Phosphorylase B"/>
    <property type="match status" value="2"/>
</dbReference>
<proteinExistence type="predicted"/>
<feature type="domain" description="Glycosyltransferase subfamily 4-like N-terminal" evidence="1">
    <location>
        <begin position="23"/>
        <end position="140"/>
    </location>
</feature>